<comment type="caution">
    <text evidence="2">The sequence shown here is derived from an EMBL/GenBank/DDBJ whole genome shotgun (WGS) entry which is preliminary data.</text>
</comment>
<dbReference type="EMBL" id="BRXW01000223">
    <property type="protein sequence ID" value="GMI15010.1"/>
    <property type="molecule type" value="Genomic_DNA"/>
</dbReference>
<keyword evidence="1" id="KW-0732">Signal</keyword>
<evidence type="ECO:0000256" key="1">
    <source>
        <dbReference type="SAM" id="SignalP"/>
    </source>
</evidence>
<dbReference type="InterPro" id="IPR029058">
    <property type="entry name" value="AB_hydrolase_fold"/>
</dbReference>
<evidence type="ECO:0000313" key="3">
    <source>
        <dbReference type="Proteomes" id="UP001165122"/>
    </source>
</evidence>
<feature type="signal peptide" evidence="1">
    <location>
        <begin position="1"/>
        <end position="15"/>
    </location>
</feature>
<dbReference type="Pfam" id="PF10142">
    <property type="entry name" value="PhoPQ_related"/>
    <property type="match status" value="1"/>
</dbReference>
<dbReference type="InterPro" id="IPR009199">
    <property type="entry name" value="PhoPQ-act_pathogen-rel_PqaA"/>
</dbReference>
<sequence length="586" mass="65036">MLFSILLMLPAITTSAPISPPSLLNSFVDTGAPISPQYLLDTFIDAGDDFIDYAPLPSQDFSGSGRGYLNDVTWTAQAFNLTSQVWLEEGDWGSTWSNNSQQWWHYMYIITPSSLEEENKEPSSEQFAHLYITGGKNTDVPSGTSEDIIACANLAMGMKQHVVVLFQVPNFPIWINTDEGHTELLGEDALLSNTFVHYMDHVKKGGDPQSLPDASFVVLLPMVKSGFAAMAAAEDLLGASKNAVKWTVSGASKRGWTTWLVGAVDQARPVEEQRVKGIVPIVLNGLNFAKTLKHQYQCYGGWSWTMAAFVDAGFTGRIDSEEIQYLWDLIDPYTYIPRFVDLPKLVMSMTGDEFFVLDSSRYWMERMKEEGGEVHNSLHPDADHSSVTALPSLIPSLSGFVSNVAAGRKNPNVEWEMNYDSASIVLTIPEEYADLDRTVVLWKSHTCNKLGDHRPTRRDFRMIDYDMASFGECACGFKIDDDMCFNLRASIWKNETLSEEELNTNAYTVDMTGEVPAKWENRWLGFFITVTFHGAAGVEGAVGAEGVEGALPEVEPGDLRLSSQAMILPDYAPYDCEGKKCLGDIL</sequence>
<gene>
    <name evidence="2" type="ORF">TrLO_g2608</name>
</gene>
<dbReference type="Gene3D" id="3.40.50.1820">
    <property type="entry name" value="alpha/beta hydrolase"/>
    <property type="match status" value="1"/>
</dbReference>
<protein>
    <submittedName>
        <fullName evidence="2">Uncharacterized protein</fullName>
    </submittedName>
</protein>
<reference evidence="3" key="1">
    <citation type="journal article" date="2023" name="Commun. Biol.">
        <title>Genome analysis of Parmales, the sister group of diatoms, reveals the evolutionary specialization of diatoms from phago-mixotrophs to photoautotrophs.</title>
        <authorList>
            <person name="Ban H."/>
            <person name="Sato S."/>
            <person name="Yoshikawa S."/>
            <person name="Yamada K."/>
            <person name="Nakamura Y."/>
            <person name="Ichinomiya M."/>
            <person name="Sato N."/>
            <person name="Blanc-Mathieu R."/>
            <person name="Endo H."/>
            <person name="Kuwata A."/>
            <person name="Ogata H."/>
        </authorList>
    </citation>
    <scope>NUCLEOTIDE SEQUENCE [LARGE SCALE GENOMIC DNA]</scope>
    <source>
        <strain evidence="3">NIES 3700</strain>
    </source>
</reference>
<dbReference type="Proteomes" id="UP001165122">
    <property type="component" value="Unassembled WGS sequence"/>
</dbReference>
<organism evidence="2 3">
    <name type="scientific">Triparma laevis f. longispina</name>
    <dbReference type="NCBI Taxonomy" id="1714387"/>
    <lineage>
        <taxon>Eukaryota</taxon>
        <taxon>Sar</taxon>
        <taxon>Stramenopiles</taxon>
        <taxon>Ochrophyta</taxon>
        <taxon>Bolidophyceae</taxon>
        <taxon>Parmales</taxon>
        <taxon>Triparmaceae</taxon>
        <taxon>Triparma</taxon>
    </lineage>
</organism>
<evidence type="ECO:0000313" key="2">
    <source>
        <dbReference type="EMBL" id="GMI15010.1"/>
    </source>
</evidence>
<accession>A0A9W7FN22</accession>
<name>A0A9W7FN22_9STRA</name>
<proteinExistence type="predicted"/>
<dbReference type="PANTHER" id="PTHR31497">
    <property type="entry name" value="AUTOCRINE PROLIFERATION REPRESSOR PROTEIN A"/>
    <property type="match status" value="1"/>
</dbReference>
<dbReference type="PANTHER" id="PTHR31497:SF0">
    <property type="entry name" value="AUTOCRINE PROLIFERATION REPRESSOR PROTEIN A"/>
    <property type="match status" value="1"/>
</dbReference>
<dbReference type="OrthoDB" id="2020799at2759"/>
<dbReference type="AlphaFoldDB" id="A0A9W7FN22"/>
<feature type="chain" id="PRO_5040779725" evidence="1">
    <location>
        <begin position="16"/>
        <end position="586"/>
    </location>
</feature>
<keyword evidence="3" id="KW-1185">Reference proteome</keyword>
<dbReference type="SUPFAM" id="SSF53474">
    <property type="entry name" value="alpha/beta-Hydrolases"/>
    <property type="match status" value="1"/>
</dbReference>